<reference evidence="3" key="1">
    <citation type="submission" date="2018-03" db="EMBL/GenBank/DDBJ databases">
        <title>Genomic analysis of the strain SH-1 isolated from shrimp intestine.</title>
        <authorList>
            <person name="Kim Y.-S."/>
            <person name="Kim S.-E."/>
            <person name="Kim K.-H."/>
        </authorList>
    </citation>
    <scope>NUCLEOTIDE SEQUENCE [LARGE SCALE GENOMIC DNA]</scope>
    <source>
        <strain evidence="3">SH-1</strain>
    </source>
</reference>
<protein>
    <submittedName>
        <fullName evidence="2">Uncharacterized protein</fullName>
    </submittedName>
</protein>
<feature type="signal peptide" evidence="1">
    <location>
        <begin position="1"/>
        <end position="23"/>
    </location>
</feature>
<evidence type="ECO:0000256" key="1">
    <source>
        <dbReference type="SAM" id="SignalP"/>
    </source>
</evidence>
<evidence type="ECO:0000313" key="2">
    <source>
        <dbReference type="EMBL" id="AVO39548.1"/>
    </source>
</evidence>
<gene>
    <name evidence="2" type="ORF">C6Y53_18850</name>
</gene>
<dbReference type="Proteomes" id="UP000237655">
    <property type="component" value="Chromosome"/>
</dbReference>
<keyword evidence="1" id="KW-0732">Signal</keyword>
<dbReference type="AlphaFoldDB" id="A0A2S0MUJ6"/>
<name>A0A2S0MUJ6_9RHOB</name>
<sequence length="142" mass="15395">MSRRGHALAVGVAAALIPGMATAWWAANRHEVFPVSKTVFEVIGRPGSGAADYWCAAGDFARTALRSRTANRLYIWKAVGPSVTQPGRRAVQFAFSPPKGAENVDPGYSLSVRLVGDNLTIGAAFQYCLGNDPFDWQRRLGW</sequence>
<dbReference type="KEGG" id="thas:C6Y53_18850"/>
<feature type="chain" id="PRO_5015391673" evidence="1">
    <location>
        <begin position="24"/>
        <end position="142"/>
    </location>
</feature>
<dbReference type="EMBL" id="CP027665">
    <property type="protein sequence ID" value="AVO39548.1"/>
    <property type="molecule type" value="Genomic_DNA"/>
</dbReference>
<organism evidence="2 3">
    <name type="scientific">Pukyongiella litopenaei</name>
    <dbReference type="NCBI Taxonomy" id="2605946"/>
    <lineage>
        <taxon>Bacteria</taxon>
        <taxon>Pseudomonadati</taxon>
        <taxon>Pseudomonadota</taxon>
        <taxon>Alphaproteobacteria</taxon>
        <taxon>Rhodobacterales</taxon>
        <taxon>Paracoccaceae</taxon>
        <taxon>Pukyongiella</taxon>
    </lineage>
</organism>
<evidence type="ECO:0000313" key="3">
    <source>
        <dbReference type="Proteomes" id="UP000237655"/>
    </source>
</evidence>
<proteinExistence type="predicted"/>
<accession>A0A2S0MUJ6</accession>
<keyword evidence="3" id="KW-1185">Reference proteome</keyword>